<gene>
    <name evidence="1" type="ORF">COR50_02135</name>
</gene>
<dbReference type="AlphaFoldDB" id="A0A291QQ45"/>
<evidence type="ECO:0000313" key="2">
    <source>
        <dbReference type="Proteomes" id="UP000220133"/>
    </source>
</evidence>
<dbReference type="RefSeq" id="WP_098192446.1">
    <property type="nucleotide sequence ID" value="NZ_CP023777.1"/>
</dbReference>
<name>A0A291QQ45_9BACT</name>
<dbReference type="Proteomes" id="UP000220133">
    <property type="component" value="Chromosome"/>
</dbReference>
<evidence type="ECO:0000313" key="1">
    <source>
        <dbReference type="EMBL" id="ATL46056.1"/>
    </source>
</evidence>
<sequence length="234" mass="26687">MKSIYKFLFTISCIAACYACSKEERLMFDEPAGIYFYDGTNVVDKDSVDYSFIIKPDTLVQDTVYLYLRISGEASDVDRAVNIGFTGKTTAIEGKHFTLTPPVIKAGEYDAEVPVYLHRTEDMQDSTFVIQFEIKDNEVFRQGPTDRLLYKITVTDQLIKPSDWQTLFYGSYSKVKHQFMVSRLGTTAITISTGAQFSQIMSILQKMRVELLNYEKENGPLFDENGDRVTFPTL</sequence>
<reference evidence="1 2" key="1">
    <citation type="submission" date="2017-10" db="EMBL/GenBank/DDBJ databases">
        <title>Paenichitinophaga pekingensis gen. nov., sp. nov., isolated from activated sludge.</title>
        <authorList>
            <person name="Jin D."/>
            <person name="Kong X."/>
            <person name="Deng Y."/>
            <person name="Bai Z."/>
        </authorList>
    </citation>
    <scope>NUCLEOTIDE SEQUENCE [LARGE SCALE GENOMIC DNA]</scope>
    <source>
        <strain evidence="1 2">13</strain>
    </source>
</reference>
<proteinExistence type="predicted"/>
<dbReference type="KEGG" id="cbae:COR50_02135"/>
<organism evidence="1 2">
    <name type="scientific">Chitinophaga caeni</name>
    <dbReference type="NCBI Taxonomy" id="2029983"/>
    <lineage>
        <taxon>Bacteria</taxon>
        <taxon>Pseudomonadati</taxon>
        <taxon>Bacteroidota</taxon>
        <taxon>Chitinophagia</taxon>
        <taxon>Chitinophagales</taxon>
        <taxon>Chitinophagaceae</taxon>
        <taxon>Chitinophaga</taxon>
    </lineage>
</organism>
<evidence type="ECO:0008006" key="3">
    <source>
        <dbReference type="Google" id="ProtNLM"/>
    </source>
</evidence>
<protein>
    <recommendedName>
        <fullName evidence="3">DUF4843 domain-containing protein</fullName>
    </recommendedName>
</protein>
<dbReference type="InterPro" id="IPR032299">
    <property type="entry name" value="DUF4843"/>
</dbReference>
<dbReference type="EMBL" id="CP023777">
    <property type="protein sequence ID" value="ATL46056.1"/>
    <property type="molecule type" value="Genomic_DNA"/>
</dbReference>
<keyword evidence="2" id="KW-1185">Reference proteome</keyword>
<dbReference type="OrthoDB" id="1094864at2"/>
<dbReference type="Pfam" id="PF16132">
    <property type="entry name" value="DUF4843"/>
    <property type="match status" value="1"/>
</dbReference>
<accession>A0A291QQ45</accession>